<evidence type="ECO:0008006" key="6">
    <source>
        <dbReference type="Google" id="ProtNLM"/>
    </source>
</evidence>
<dbReference type="PANTHER" id="PTHR23248">
    <property type="entry name" value="PHOSPHOLIPID SCRAMBLASE-RELATED"/>
    <property type="match status" value="1"/>
</dbReference>
<dbReference type="EMBL" id="BNCQ01000031">
    <property type="protein sequence ID" value="GIM09422.1"/>
    <property type="molecule type" value="Genomic_DNA"/>
</dbReference>
<feature type="region of interest" description="Disordered" evidence="2">
    <location>
        <begin position="505"/>
        <end position="571"/>
    </location>
</feature>
<accession>A0A8J4CS73</accession>
<feature type="compositionally biased region" description="Gly residues" evidence="2">
    <location>
        <begin position="505"/>
        <end position="516"/>
    </location>
</feature>
<dbReference type="InterPro" id="IPR005552">
    <property type="entry name" value="Scramblase"/>
</dbReference>
<dbReference type="GO" id="GO:0017128">
    <property type="term" value="F:phospholipid scramblase activity"/>
    <property type="evidence" value="ECO:0007669"/>
    <property type="project" value="InterPro"/>
</dbReference>
<sequence length="587" mass="59962">MNFINIFLRRACVQLGPSAAWTCSSLPSGIGPASMNLRALSCAAGIQGAVDSVQARSPVPSCSSAGCPSLLATTRSFHSSAASLAPNSEDAASAAVRRLAAARRRRERLTEAATSRDTSPSGPEHGAGDAIDPNVQQQGAGVVPAGTTAVVPVEGRASDVQLTAALDHPALIITRPIEWGTVIFGYEQANKYTVYDETGTIVALVAEDFGSFGKELGRQLLRTRRSFTATIFSADGSQVLFRLRRPAYLVSSTMHVEDGAGNAIGEIQQRWHLMKRNYDLYINKSQFAAISGNFLAWEFELKDAQGGTLALVDRNFSGFAREIFTDAGKYVVHFGSVGQQQQAPQQEVQQEVQQQQQQQIQPSAATAGTATAAAVAGTAVPAAVPVPATGPPVTPMAVARTDVAVIPAASGNQLVVARPLELSERMVALACAITIDYDYFSQHSHSGGGLVPPLVMFPGGGVGEEVGTRPPESGLGVPEGPGAAAGAAGAAAGPIGDVPLGGSSGGAAAGSWGGAGPASSGADVGGGEMGGGYGDGFDPGRSWDQTGSGDGEMKWDLGGAADSGGAEEGGGITGVLRTLWGLFGGDE</sequence>
<comment type="caution">
    <text evidence="3">The sequence shown here is derived from an EMBL/GenBank/DDBJ whole genome shotgun (WGS) entry which is preliminary data.</text>
</comment>
<proteinExistence type="inferred from homology"/>
<evidence type="ECO:0000256" key="1">
    <source>
        <dbReference type="ARBA" id="ARBA00005350"/>
    </source>
</evidence>
<feature type="compositionally biased region" description="Gly residues" evidence="2">
    <location>
        <begin position="523"/>
        <end position="537"/>
    </location>
</feature>
<dbReference type="InterPro" id="IPR025659">
    <property type="entry name" value="Tubby-like_C"/>
</dbReference>
<dbReference type="SUPFAM" id="SSF54518">
    <property type="entry name" value="Tubby C-terminal domain-like"/>
    <property type="match status" value="1"/>
</dbReference>
<evidence type="ECO:0000313" key="5">
    <source>
        <dbReference type="Proteomes" id="UP000747110"/>
    </source>
</evidence>
<feature type="region of interest" description="Disordered" evidence="2">
    <location>
        <begin position="463"/>
        <end position="490"/>
    </location>
</feature>
<dbReference type="Proteomes" id="UP000722791">
    <property type="component" value="Unassembled WGS sequence"/>
</dbReference>
<organism evidence="3 5">
    <name type="scientific">Volvox reticuliferus</name>
    <dbReference type="NCBI Taxonomy" id="1737510"/>
    <lineage>
        <taxon>Eukaryota</taxon>
        <taxon>Viridiplantae</taxon>
        <taxon>Chlorophyta</taxon>
        <taxon>core chlorophytes</taxon>
        <taxon>Chlorophyceae</taxon>
        <taxon>CS clade</taxon>
        <taxon>Chlamydomonadales</taxon>
        <taxon>Volvocaceae</taxon>
        <taxon>Volvox</taxon>
    </lineage>
</organism>
<dbReference type="GO" id="GO:0005886">
    <property type="term" value="C:plasma membrane"/>
    <property type="evidence" value="ECO:0007669"/>
    <property type="project" value="TreeGrafter"/>
</dbReference>
<gene>
    <name evidence="3" type="ORF">Vretifemale_14159</name>
    <name evidence="4" type="ORF">Vretimale_13283</name>
</gene>
<evidence type="ECO:0000313" key="4">
    <source>
        <dbReference type="EMBL" id="GIM09422.1"/>
    </source>
</evidence>
<feature type="region of interest" description="Disordered" evidence="2">
    <location>
        <begin position="105"/>
        <end position="135"/>
    </location>
</feature>
<dbReference type="EMBL" id="BNCP01000033">
    <property type="protein sequence ID" value="GIL85622.1"/>
    <property type="molecule type" value="Genomic_DNA"/>
</dbReference>
<feature type="compositionally biased region" description="Low complexity" evidence="2">
    <location>
        <begin position="474"/>
        <end position="490"/>
    </location>
</feature>
<dbReference type="OrthoDB" id="191150at2759"/>
<dbReference type="AlphaFoldDB" id="A0A8J4CS73"/>
<protein>
    <recommendedName>
        <fullName evidence="6">Phospholipid scramblase</fullName>
    </recommendedName>
</protein>
<dbReference type="Pfam" id="PF03803">
    <property type="entry name" value="Scramblase"/>
    <property type="match status" value="1"/>
</dbReference>
<dbReference type="Proteomes" id="UP000747110">
    <property type="component" value="Unassembled WGS sequence"/>
</dbReference>
<evidence type="ECO:0000256" key="2">
    <source>
        <dbReference type="SAM" id="MobiDB-lite"/>
    </source>
</evidence>
<dbReference type="PANTHER" id="PTHR23248:SF9">
    <property type="entry name" value="PHOSPHOLIPID SCRAMBLASE"/>
    <property type="match status" value="1"/>
</dbReference>
<name>A0A8J4CS73_9CHLO</name>
<keyword evidence="5" id="KW-1185">Reference proteome</keyword>
<comment type="similarity">
    <text evidence="1">Belongs to the phospholipid scramblase family.</text>
</comment>
<evidence type="ECO:0000313" key="3">
    <source>
        <dbReference type="EMBL" id="GIL85622.1"/>
    </source>
</evidence>
<reference evidence="3" key="1">
    <citation type="journal article" date="2021" name="Proc. Natl. Acad. Sci. U.S.A.">
        <title>Three genomes in the algal genus Volvox reveal the fate of a haploid sex-determining region after a transition to homothallism.</title>
        <authorList>
            <person name="Yamamoto K."/>
            <person name="Hamaji T."/>
            <person name="Kawai-Toyooka H."/>
            <person name="Matsuzaki R."/>
            <person name="Takahashi F."/>
            <person name="Nishimura Y."/>
            <person name="Kawachi M."/>
            <person name="Noguchi H."/>
            <person name="Minakuchi Y."/>
            <person name="Umen J.G."/>
            <person name="Toyoda A."/>
            <person name="Nozaki H."/>
        </authorList>
    </citation>
    <scope>NUCLEOTIDE SEQUENCE</scope>
    <source>
        <strain evidence="4">NIES-3785</strain>
        <strain evidence="3">NIES-3786</strain>
    </source>
</reference>